<comment type="similarity">
    <text evidence="1 11">Belongs to the peptidase M1 family.</text>
</comment>
<feature type="binding site" evidence="9">
    <location>
        <position position="337"/>
    </location>
    <ligand>
        <name>Zn(2+)</name>
        <dbReference type="ChEBI" id="CHEBI:29105"/>
        <note>catalytic</note>
    </ligand>
</feature>
<evidence type="ECO:0000256" key="11">
    <source>
        <dbReference type="RuleBase" id="RU364040"/>
    </source>
</evidence>
<dbReference type="CDD" id="cd09601">
    <property type="entry name" value="M1_APN-Q_like"/>
    <property type="match status" value="1"/>
</dbReference>
<dbReference type="PANTHER" id="PTHR11533">
    <property type="entry name" value="PROTEASE M1 ZINC METALLOPROTEASE"/>
    <property type="match status" value="1"/>
</dbReference>
<feature type="active site" description="Proton acceptor" evidence="8">
    <location>
        <position position="334"/>
    </location>
</feature>
<dbReference type="InterPro" id="IPR042097">
    <property type="entry name" value="Aminopeptidase_N-like_N_sf"/>
</dbReference>
<evidence type="ECO:0000256" key="1">
    <source>
        <dbReference type="ARBA" id="ARBA00010136"/>
    </source>
</evidence>
<keyword evidence="6 9" id="KW-0862">Zinc</keyword>
<keyword evidence="16" id="KW-1185">Reference proteome</keyword>
<evidence type="ECO:0000313" key="15">
    <source>
        <dbReference type="EMBL" id="PFH48473.1"/>
    </source>
</evidence>
<evidence type="ECO:0000256" key="4">
    <source>
        <dbReference type="ARBA" id="ARBA00022723"/>
    </source>
</evidence>
<dbReference type="SUPFAM" id="SSF63737">
    <property type="entry name" value="Leukotriene A4 hydrolase N-terminal domain"/>
    <property type="match status" value="1"/>
</dbReference>
<dbReference type="Gene3D" id="2.60.40.1910">
    <property type="match status" value="1"/>
</dbReference>
<evidence type="ECO:0000256" key="10">
    <source>
        <dbReference type="PIRSR" id="PIRSR634016-4"/>
    </source>
</evidence>
<evidence type="ECO:0000256" key="8">
    <source>
        <dbReference type="PIRSR" id="PIRSR634016-1"/>
    </source>
</evidence>
<dbReference type="GO" id="GO:0016020">
    <property type="term" value="C:membrane"/>
    <property type="evidence" value="ECO:0007669"/>
    <property type="project" value="TreeGrafter"/>
</dbReference>
<keyword evidence="5 11" id="KW-0378">Hydrolase</keyword>
<feature type="domain" description="Peptidase M1 membrane alanine aminopeptidase" evidence="12">
    <location>
        <begin position="263"/>
        <end position="479"/>
    </location>
</feature>
<keyword evidence="3 11" id="KW-0645">Protease</keyword>
<keyword evidence="7 11" id="KW-0482">Metalloprotease</keyword>
<dbReference type="OrthoDB" id="10031169at2759"/>
<gene>
    <name evidence="15" type="ORF">AMATHDRAFT_65385</name>
</gene>
<dbReference type="GO" id="GO:0005615">
    <property type="term" value="C:extracellular space"/>
    <property type="evidence" value="ECO:0007669"/>
    <property type="project" value="TreeGrafter"/>
</dbReference>
<dbReference type="InterPro" id="IPR014782">
    <property type="entry name" value="Peptidase_M1_dom"/>
</dbReference>
<evidence type="ECO:0000256" key="3">
    <source>
        <dbReference type="ARBA" id="ARBA00022670"/>
    </source>
</evidence>
<dbReference type="InterPro" id="IPR024571">
    <property type="entry name" value="ERAP1-like_C_dom"/>
</dbReference>
<organism evidence="15 16">
    <name type="scientific">Amanita thiersii Skay4041</name>
    <dbReference type="NCBI Taxonomy" id="703135"/>
    <lineage>
        <taxon>Eukaryota</taxon>
        <taxon>Fungi</taxon>
        <taxon>Dikarya</taxon>
        <taxon>Basidiomycota</taxon>
        <taxon>Agaricomycotina</taxon>
        <taxon>Agaricomycetes</taxon>
        <taxon>Agaricomycetidae</taxon>
        <taxon>Agaricales</taxon>
        <taxon>Pluteineae</taxon>
        <taxon>Amanitaceae</taxon>
        <taxon>Amanita</taxon>
    </lineage>
</organism>
<dbReference type="EMBL" id="KZ302061">
    <property type="protein sequence ID" value="PFH48473.1"/>
    <property type="molecule type" value="Genomic_DNA"/>
</dbReference>
<feature type="site" description="Transition state stabilizer" evidence="10">
    <location>
        <position position="420"/>
    </location>
</feature>
<dbReference type="PRINTS" id="PR00756">
    <property type="entry name" value="ALADIPTASE"/>
</dbReference>
<comment type="cofactor">
    <cofactor evidence="9 11">
        <name>Zn(2+)</name>
        <dbReference type="ChEBI" id="CHEBI:29105"/>
    </cofactor>
    <text evidence="9 11">Binds 1 zinc ion per subunit.</text>
</comment>
<keyword evidence="4 9" id="KW-0479">Metal-binding</keyword>
<evidence type="ECO:0000256" key="9">
    <source>
        <dbReference type="PIRSR" id="PIRSR634016-3"/>
    </source>
</evidence>
<protein>
    <recommendedName>
        <fullName evidence="11">Aminopeptidase</fullName>
        <ecNumber evidence="11">3.4.11.-</ecNumber>
    </recommendedName>
</protein>
<dbReference type="AlphaFoldDB" id="A0A2A9NLB9"/>
<evidence type="ECO:0000256" key="2">
    <source>
        <dbReference type="ARBA" id="ARBA00022438"/>
    </source>
</evidence>
<dbReference type="InterPro" id="IPR045357">
    <property type="entry name" value="Aminopeptidase_N-like_N"/>
</dbReference>
<dbReference type="GO" id="GO:0070006">
    <property type="term" value="F:metalloaminopeptidase activity"/>
    <property type="evidence" value="ECO:0007669"/>
    <property type="project" value="TreeGrafter"/>
</dbReference>
<dbReference type="InterPro" id="IPR027268">
    <property type="entry name" value="Peptidase_M4/M1_CTD_sf"/>
</dbReference>
<dbReference type="Pfam" id="PF17900">
    <property type="entry name" value="Peptidase_M1_N"/>
    <property type="match status" value="1"/>
</dbReference>
<dbReference type="InterPro" id="IPR001930">
    <property type="entry name" value="Peptidase_M1"/>
</dbReference>
<dbReference type="STRING" id="703135.A0A2A9NLB9"/>
<proteinExistence type="inferred from homology"/>
<sequence>MNSNVLASHADYRLPVNVKPTHYDITIKTDLERAEFQGFVKISLNVKNETFRIVLNSSHLHLHKAILKSDIPDLTQEESARISEPSKERVTFIFPKSLPSGSRAELRVGFEGRFADEAVGYYRSSYIQDGQTKYHSLTQFEPTHARRAFPCWDEPLLKSTFAITLLSRVDTVNLSNMPVTAEEDCDMYGGTGDAFQFLSPFISKEKWKVTSFQTTPPMSSYLVAFANGPFEFIERVVELPISKKSIPLRAYTTPKLAHQTQFVLDVKYKVLPLYEKIFDIEYPLPKLDTLVATDFLGAMENWGLIIGEARSMLLDAKKVDLKSQKQAMKLQSHEVAHMWFGNITTMEWWNNLYLKEGFATLMGGVIIPDRVFPEWKPDSSFVTEELYAALNLDAKLSSHPIEVDFTDANRIIQLFDSLSYFKAASVLRMLASYVGEAKFLKGVSIYLKKRLFGNSVTKDLWEGISEVTGLDIVHLMENWITKTGFPVLTVTETAGAIHIRQDRFLEIGCAEGEDNDTLWNVPLGILTVDEGGRSLIDQEQTLTSREMTIPLDTSKPFKLNANTTGVYRVLYAPEILEKIRHEMIKENSCFSLNDKLGLINDSMALSKAGLAKLGTTLSLIESLKNEKEYLVWSVMSISITGIISIWWEYPHIVEKLDAFRRTLFMRLVEQLGYEHKDRESADTTMLRTCAITQAALAGDQRVIQELRDRFTHYIKTGDDSVIPVDLQQIIFQMAVKHGGTDEYDAVRRLYEKPNTQTQRTSAIHAMGSTQDPTLMKRTFDLISQNTRVQEIMPFLKGLLENFRARHALLQFFMDEYNTIYKQCKDTFILPNVIQIPLSCFSTQKDYDRIKEYFKGKDTSKYDMALAQALDGIQARMALINKATEELEDWVGRW</sequence>
<feature type="domain" description="Aminopeptidase N-like N-terminal" evidence="14">
    <location>
        <begin position="19"/>
        <end position="222"/>
    </location>
</feature>
<reference evidence="15 16" key="1">
    <citation type="submission" date="2014-02" db="EMBL/GenBank/DDBJ databases">
        <title>Transposable element dynamics among asymbiotic and ectomycorrhizal Amanita fungi.</title>
        <authorList>
            <consortium name="DOE Joint Genome Institute"/>
            <person name="Hess J."/>
            <person name="Skrede I."/>
            <person name="Wolfe B."/>
            <person name="LaButti K."/>
            <person name="Ohm R.A."/>
            <person name="Grigoriev I.V."/>
            <person name="Pringle A."/>
        </authorList>
    </citation>
    <scope>NUCLEOTIDE SEQUENCE [LARGE SCALE GENOMIC DNA]</scope>
    <source>
        <strain evidence="15 16">SKay4041</strain>
    </source>
</reference>
<evidence type="ECO:0000256" key="6">
    <source>
        <dbReference type="ARBA" id="ARBA00022833"/>
    </source>
</evidence>
<evidence type="ECO:0000259" key="13">
    <source>
        <dbReference type="Pfam" id="PF11838"/>
    </source>
</evidence>
<dbReference type="FunFam" id="1.10.390.10:FF:000006">
    <property type="entry name" value="Puromycin-sensitive aminopeptidase"/>
    <property type="match status" value="1"/>
</dbReference>
<evidence type="ECO:0000256" key="7">
    <source>
        <dbReference type="ARBA" id="ARBA00023049"/>
    </source>
</evidence>
<dbReference type="GO" id="GO:0005737">
    <property type="term" value="C:cytoplasm"/>
    <property type="evidence" value="ECO:0007669"/>
    <property type="project" value="TreeGrafter"/>
</dbReference>
<dbReference type="InterPro" id="IPR050344">
    <property type="entry name" value="Peptidase_M1_aminopeptidases"/>
</dbReference>
<evidence type="ECO:0000256" key="5">
    <source>
        <dbReference type="ARBA" id="ARBA00022801"/>
    </source>
</evidence>
<accession>A0A2A9NLB9</accession>
<dbReference type="GO" id="GO:0006508">
    <property type="term" value="P:proteolysis"/>
    <property type="evidence" value="ECO:0007669"/>
    <property type="project" value="UniProtKB-KW"/>
</dbReference>
<dbReference type="Gene3D" id="1.25.50.20">
    <property type="match status" value="1"/>
</dbReference>
<dbReference type="EC" id="3.4.11.-" evidence="11"/>
<keyword evidence="2 11" id="KW-0031">Aminopeptidase</keyword>
<dbReference type="InterPro" id="IPR034016">
    <property type="entry name" value="M1_APN-typ"/>
</dbReference>
<dbReference type="GO" id="GO:0043171">
    <property type="term" value="P:peptide catabolic process"/>
    <property type="evidence" value="ECO:0007669"/>
    <property type="project" value="TreeGrafter"/>
</dbReference>
<evidence type="ECO:0000313" key="16">
    <source>
        <dbReference type="Proteomes" id="UP000242287"/>
    </source>
</evidence>
<dbReference type="Gene3D" id="1.10.390.10">
    <property type="entry name" value="Neutral Protease Domain 2"/>
    <property type="match status" value="1"/>
</dbReference>
<dbReference type="Proteomes" id="UP000242287">
    <property type="component" value="Unassembled WGS sequence"/>
</dbReference>
<dbReference type="GO" id="GO:0008270">
    <property type="term" value="F:zinc ion binding"/>
    <property type="evidence" value="ECO:0007669"/>
    <property type="project" value="UniProtKB-UniRule"/>
</dbReference>
<name>A0A2A9NLB9_9AGAR</name>
<evidence type="ECO:0000259" key="14">
    <source>
        <dbReference type="Pfam" id="PF17900"/>
    </source>
</evidence>
<dbReference type="Pfam" id="PF01433">
    <property type="entry name" value="Peptidase_M1"/>
    <property type="match status" value="1"/>
</dbReference>
<dbReference type="SUPFAM" id="SSF55486">
    <property type="entry name" value="Metalloproteases ('zincins'), catalytic domain"/>
    <property type="match status" value="1"/>
</dbReference>
<feature type="binding site" evidence="9">
    <location>
        <position position="356"/>
    </location>
    <ligand>
        <name>Zn(2+)</name>
        <dbReference type="ChEBI" id="CHEBI:29105"/>
        <note>catalytic</note>
    </ligand>
</feature>
<feature type="binding site" evidence="9">
    <location>
        <position position="333"/>
    </location>
    <ligand>
        <name>Zn(2+)</name>
        <dbReference type="ChEBI" id="CHEBI:29105"/>
        <note>catalytic</note>
    </ligand>
</feature>
<dbReference type="Gene3D" id="2.60.40.1730">
    <property type="entry name" value="tricorn interacting facor f3 domain"/>
    <property type="match status" value="1"/>
</dbReference>
<evidence type="ECO:0000259" key="12">
    <source>
        <dbReference type="Pfam" id="PF01433"/>
    </source>
</evidence>
<dbReference type="PANTHER" id="PTHR11533:SF174">
    <property type="entry name" value="PUROMYCIN-SENSITIVE AMINOPEPTIDASE-RELATED"/>
    <property type="match status" value="1"/>
</dbReference>
<dbReference type="GO" id="GO:0042277">
    <property type="term" value="F:peptide binding"/>
    <property type="evidence" value="ECO:0007669"/>
    <property type="project" value="TreeGrafter"/>
</dbReference>
<feature type="domain" description="ERAP1-like C-terminal" evidence="13">
    <location>
        <begin position="557"/>
        <end position="874"/>
    </location>
</feature>
<dbReference type="Pfam" id="PF11838">
    <property type="entry name" value="ERAP1_C"/>
    <property type="match status" value="1"/>
</dbReference>